<evidence type="ECO:0000313" key="2">
    <source>
        <dbReference type="Proteomes" id="UP001419268"/>
    </source>
</evidence>
<dbReference type="Proteomes" id="UP001419268">
    <property type="component" value="Unassembled WGS sequence"/>
</dbReference>
<sequence length="107" mass="12727">MRRRRRRRAEAEPVRQRRRYRVAGWAGRRHKEGGGVARQRHKEMVLGWQWFRVQGRMREGRVWEGKEDQRSKERGTGNGLVVIMDKRAYDVAWFGGVPDDLAELDLP</sequence>
<evidence type="ECO:0000313" key="1">
    <source>
        <dbReference type="EMBL" id="KAK9140055.1"/>
    </source>
</evidence>
<keyword evidence="2" id="KW-1185">Reference proteome</keyword>
<comment type="caution">
    <text evidence="1">The sequence shown here is derived from an EMBL/GenBank/DDBJ whole genome shotgun (WGS) entry which is preliminary data.</text>
</comment>
<protein>
    <submittedName>
        <fullName evidence="1">Uncharacterized protein</fullName>
    </submittedName>
</protein>
<gene>
    <name evidence="1" type="ORF">Scep_009736</name>
</gene>
<accession>A0AAP0JW05</accession>
<reference evidence="1 2" key="1">
    <citation type="submission" date="2024-01" db="EMBL/GenBank/DDBJ databases">
        <title>Genome assemblies of Stephania.</title>
        <authorList>
            <person name="Yang L."/>
        </authorList>
    </citation>
    <scope>NUCLEOTIDE SEQUENCE [LARGE SCALE GENOMIC DNA]</scope>
    <source>
        <strain evidence="1">JXDWG</strain>
        <tissue evidence="1">Leaf</tissue>
    </source>
</reference>
<proteinExistence type="predicted"/>
<organism evidence="1 2">
    <name type="scientific">Stephania cephalantha</name>
    <dbReference type="NCBI Taxonomy" id="152367"/>
    <lineage>
        <taxon>Eukaryota</taxon>
        <taxon>Viridiplantae</taxon>
        <taxon>Streptophyta</taxon>
        <taxon>Embryophyta</taxon>
        <taxon>Tracheophyta</taxon>
        <taxon>Spermatophyta</taxon>
        <taxon>Magnoliopsida</taxon>
        <taxon>Ranunculales</taxon>
        <taxon>Menispermaceae</taxon>
        <taxon>Menispermoideae</taxon>
        <taxon>Cissampelideae</taxon>
        <taxon>Stephania</taxon>
    </lineage>
</organism>
<dbReference type="AlphaFoldDB" id="A0AAP0JW05"/>
<name>A0AAP0JW05_9MAGN</name>
<dbReference type="EMBL" id="JBBNAG010000004">
    <property type="protein sequence ID" value="KAK9140055.1"/>
    <property type="molecule type" value="Genomic_DNA"/>
</dbReference>